<dbReference type="PATRIC" id="fig|158899.10.peg.5307"/>
<reference evidence="1 2" key="1">
    <citation type="submission" date="2015-11" db="EMBL/GenBank/DDBJ databases">
        <title>Exploring the genomic traits of fungus-feeding bacterial genus Collimonas.</title>
        <authorList>
            <person name="Song C."/>
            <person name="Schmidt R."/>
            <person name="de Jager V."/>
            <person name="Krzyzanowska D."/>
            <person name="Jongedijk E."/>
            <person name="Cankar K."/>
            <person name="Beekwilder J."/>
            <person name="van Veen A."/>
            <person name="de Boer W."/>
            <person name="van Veen J.A."/>
            <person name="Garbeva P."/>
        </authorList>
    </citation>
    <scope>NUCLEOTIDE SEQUENCE [LARGE SCALE GENOMIC DNA]</scope>
    <source>
        <strain evidence="1 2">Ter6</strain>
    </source>
</reference>
<organism evidence="1">
    <name type="scientific">Collimonas fungivorans</name>
    <dbReference type="NCBI Taxonomy" id="158899"/>
    <lineage>
        <taxon>Bacteria</taxon>
        <taxon>Pseudomonadati</taxon>
        <taxon>Pseudomonadota</taxon>
        <taxon>Betaproteobacteria</taxon>
        <taxon>Burkholderiales</taxon>
        <taxon>Oxalobacteraceae</taxon>
        <taxon>Collimonas</taxon>
    </lineage>
</organism>
<protein>
    <submittedName>
        <fullName evidence="1">Uncharacterized protein</fullName>
    </submittedName>
</protein>
<sequence length="39" mass="4637">MFLLLMQDAAWIKARQPELHLNNGDQMQFFIPFSLHSFT</sequence>
<dbReference type="EMBL" id="CP013232">
    <property type="protein sequence ID" value="AMO97954.1"/>
    <property type="molecule type" value="Genomic_DNA"/>
</dbReference>
<proteinExistence type="predicted"/>
<evidence type="ECO:0000313" key="1">
    <source>
        <dbReference type="EMBL" id="AMO97954.1"/>
    </source>
</evidence>
<name>A0A127PK02_9BURK</name>
<accession>A0A127PK02</accession>
<dbReference type="AlphaFoldDB" id="A0A127PK02"/>
<gene>
    <name evidence="1" type="ORF">CFter6_5387</name>
</gene>
<dbReference type="Proteomes" id="UP000072421">
    <property type="component" value="Chromosome"/>
</dbReference>
<evidence type="ECO:0000313" key="2">
    <source>
        <dbReference type="Proteomes" id="UP000072421"/>
    </source>
</evidence>